<dbReference type="AlphaFoldDB" id="A0A6G7XIY7"/>
<evidence type="ECO:0000313" key="2">
    <source>
        <dbReference type="Proteomes" id="UP000502677"/>
    </source>
</evidence>
<name>A0A6G7XIY7_9MICO</name>
<dbReference type="RefSeq" id="WP_166292867.1">
    <property type="nucleotide sequence ID" value="NZ_CP049863.1"/>
</dbReference>
<dbReference type="KEGG" id="lvi:G7068_15930"/>
<gene>
    <name evidence="1" type="ORF">G7068_15930</name>
</gene>
<sequence>MNTLAEAVTRTIESANAAATNHWAMIEWTIRYDFTDAESQRYHLRASRSGAGTWVLRELDAPGCDGGDTLSLVWIDPSVISRIHSTPGSFDLMGAPVIKPWLTGLYKDSELVFA</sequence>
<keyword evidence="2" id="KW-1185">Reference proteome</keyword>
<dbReference type="Proteomes" id="UP000502677">
    <property type="component" value="Chromosome"/>
</dbReference>
<reference evidence="1 2" key="1">
    <citation type="submission" date="2020-03" db="EMBL/GenBank/DDBJ databases">
        <title>Leucobacter sp. nov., isolated from beetles.</title>
        <authorList>
            <person name="Hyun D.-W."/>
            <person name="Bae J.-W."/>
        </authorList>
    </citation>
    <scope>NUCLEOTIDE SEQUENCE [LARGE SCALE GENOMIC DNA]</scope>
    <source>
        <strain evidence="1 2">HDW9C</strain>
    </source>
</reference>
<protein>
    <submittedName>
        <fullName evidence="1">Uncharacterized protein</fullName>
    </submittedName>
</protein>
<dbReference type="EMBL" id="CP049863">
    <property type="protein sequence ID" value="QIK64535.1"/>
    <property type="molecule type" value="Genomic_DNA"/>
</dbReference>
<proteinExistence type="predicted"/>
<organism evidence="1 2">
    <name type="scientific">Leucobacter viscericola</name>
    <dbReference type="NCBI Taxonomy" id="2714935"/>
    <lineage>
        <taxon>Bacteria</taxon>
        <taxon>Bacillati</taxon>
        <taxon>Actinomycetota</taxon>
        <taxon>Actinomycetes</taxon>
        <taxon>Micrococcales</taxon>
        <taxon>Microbacteriaceae</taxon>
        <taxon>Leucobacter</taxon>
    </lineage>
</organism>
<evidence type="ECO:0000313" key="1">
    <source>
        <dbReference type="EMBL" id="QIK64535.1"/>
    </source>
</evidence>
<accession>A0A6G7XIY7</accession>